<keyword evidence="3" id="KW-1185">Reference proteome</keyword>
<dbReference type="InParanoid" id="A0A6J2XM09"/>
<keyword evidence="1" id="KW-0732">Signal</keyword>
<evidence type="ECO:0000313" key="3">
    <source>
        <dbReference type="Proteomes" id="UP000504635"/>
    </source>
</evidence>
<feature type="chain" id="PRO_5026915001" evidence="1">
    <location>
        <begin position="22"/>
        <end position="151"/>
    </location>
</feature>
<organism evidence="3 4">
    <name type="scientific">Sitophilus oryzae</name>
    <name type="common">Rice weevil</name>
    <name type="synonym">Curculio oryzae</name>
    <dbReference type="NCBI Taxonomy" id="7048"/>
    <lineage>
        <taxon>Eukaryota</taxon>
        <taxon>Metazoa</taxon>
        <taxon>Ecdysozoa</taxon>
        <taxon>Arthropoda</taxon>
        <taxon>Hexapoda</taxon>
        <taxon>Insecta</taxon>
        <taxon>Pterygota</taxon>
        <taxon>Neoptera</taxon>
        <taxon>Endopterygota</taxon>
        <taxon>Coleoptera</taxon>
        <taxon>Polyphaga</taxon>
        <taxon>Cucujiformia</taxon>
        <taxon>Curculionidae</taxon>
        <taxon>Dryophthorinae</taxon>
        <taxon>Sitophilus</taxon>
    </lineage>
</organism>
<name>A0A6J2XM09_SITOR</name>
<dbReference type="Pfam" id="PF16030">
    <property type="entry name" value="GD_N"/>
    <property type="match status" value="1"/>
</dbReference>
<evidence type="ECO:0000256" key="1">
    <source>
        <dbReference type="SAM" id="SignalP"/>
    </source>
</evidence>
<proteinExistence type="predicted"/>
<dbReference type="KEGG" id="soy:115879305"/>
<accession>A0A6J2XM09</accession>
<dbReference type="GeneID" id="115879305"/>
<dbReference type="OrthoDB" id="6783919at2759"/>
<dbReference type="InterPro" id="IPR031986">
    <property type="entry name" value="GD_N"/>
</dbReference>
<dbReference type="Proteomes" id="UP000504635">
    <property type="component" value="Unplaced"/>
</dbReference>
<feature type="signal peptide" evidence="1">
    <location>
        <begin position="1"/>
        <end position="21"/>
    </location>
</feature>
<protein>
    <submittedName>
        <fullName evidence="4">Uncharacterized protein LOC115879305</fullName>
    </submittedName>
</protein>
<evidence type="ECO:0000259" key="2">
    <source>
        <dbReference type="Pfam" id="PF16030"/>
    </source>
</evidence>
<sequence length="151" mass="16393">MFCKQIAVLAFLCLGTTLVTESVLDSDLNRENLCTDTFRYVNDAAGYVTGEVTIPVNGLKDIVVTVNATVAGVLDKKTKLLINLKSNPQDLIYNPKGKAVYDVLFPTQNPLPEVTQISLNGQILCLSDTIPSLKPGESLTYMSSSHRVTIS</sequence>
<dbReference type="RefSeq" id="XP_030751915.1">
    <property type="nucleotide sequence ID" value="XM_030896055.1"/>
</dbReference>
<feature type="domain" description="Serine protease gd N-terminal" evidence="2">
    <location>
        <begin position="33"/>
        <end position="129"/>
    </location>
</feature>
<reference evidence="4" key="1">
    <citation type="submission" date="2025-08" db="UniProtKB">
        <authorList>
            <consortium name="RefSeq"/>
        </authorList>
    </citation>
    <scope>IDENTIFICATION</scope>
    <source>
        <tissue evidence="4">Gonads</tissue>
    </source>
</reference>
<dbReference type="AlphaFoldDB" id="A0A6J2XM09"/>
<evidence type="ECO:0000313" key="4">
    <source>
        <dbReference type="RefSeq" id="XP_030751915.1"/>
    </source>
</evidence>
<gene>
    <name evidence="4" type="primary">LOC115879305</name>
</gene>